<comment type="caution">
    <text evidence="1">The sequence shown here is derived from an EMBL/GenBank/DDBJ whole genome shotgun (WGS) entry which is preliminary data.</text>
</comment>
<reference evidence="1 2" key="1">
    <citation type="submission" date="2020-02" db="EMBL/GenBank/DDBJ databases">
        <title>Genomic Insights into the Phylogeny and Genetic Plasticity of the Human and Animal Enteric Pathogen Clostridium perfringens.</title>
        <authorList>
            <person name="Feng Y."/>
            <person name="Hu Y."/>
        </authorList>
    </citation>
    <scope>NUCLEOTIDE SEQUENCE [LARGE SCALE GENOMIC DNA]</scope>
    <source>
        <strain evidence="1 2">CP-40</strain>
    </source>
</reference>
<evidence type="ECO:0000313" key="1">
    <source>
        <dbReference type="EMBL" id="NGU30617.1"/>
    </source>
</evidence>
<organism evidence="1 2">
    <name type="scientific">Clostridium perfringens</name>
    <dbReference type="NCBI Taxonomy" id="1502"/>
    <lineage>
        <taxon>Bacteria</taxon>
        <taxon>Bacillati</taxon>
        <taxon>Bacillota</taxon>
        <taxon>Clostridia</taxon>
        <taxon>Eubacteriales</taxon>
        <taxon>Clostridiaceae</taxon>
        <taxon>Clostridium</taxon>
    </lineage>
</organism>
<dbReference type="RefSeq" id="WP_003459527.1">
    <property type="nucleotide sequence ID" value="NZ_CATNWX010000006.1"/>
</dbReference>
<dbReference type="Proteomes" id="UP000481454">
    <property type="component" value="Unassembled WGS sequence"/>
</dbReference>
<dbReference type="AlphaFoldDB" id="A0AAP6WP42"/>
<gene>
    <name evidence="1" type="ORF">G6Z34_10910</name>
</gene>
<evidence type="ECO:0000313" key="2">
    <source>
        <dbReference type="Proteomes" id="UP000481454"/>
    </source>
</evidence>
<name>A0AAP6WP42_CLOPF</name>
<accession>A0AAP6WP42</accession>
<sequence length="115" mass="13383">MNLEEVKESRLNELEKKYKPIIEAYNDTVEMVNSIEIKDNDSIDIIICKLYILTNNVNVTLKLLSKSEYRINNRKVNSSDISEILNSISKKETNQIKAFAKKQFLNNKKKSIKLC</sequence>
<protein>
    <submittedName>
        <fullName evidence="1">Uncharacterized protein</fullName>
    </submittedName>
</protein>
<dbReference type="EMBL" id="JAALLZ010000004">
    <property type="protein sequence ID" value="NGU30617.1"/>
    <property type="molecule type" value="Genomic_DNA"/>
</dbReference>
<proteinExistence type="predicted"/>